<dbReference type="Proteomes" id="UP000632535">
    <property type="component" value="Unassembled WGS sequence"/>
</dbReference>
<keyword evidence="3" id="KW-1185">Reference proteome</keyword>
<evidence type="ECO:0000313" key="2">
    <source>
        <dbReference type="EMBL" id="GGI09532.1"/>
    </source>
</evidence>
<sequence length="400" mass="43377">MEGPAPCRLDNIGWDMTTFYRPTAFETAACWLPGLVEPAAPAGAVRRDPLDELKDAVRRSSDGRPVAVTFSGGRDSSAVLAVATAVSREDGLPDPVPVTFCYPGVAEADETDWQERVVAHLGLSTWRRLTVEDENDLLGREAQASLLRRGPLFPATMHVKDAMLRGLAGRVVLTGEGGDEVFGDRRARALLRTARERARPGTPRRAALGSLLPAPVRRRREHAEVRRSVAALPWLTGATGERLADAIARDAAAEPLSYAGGLRWVRRRRAGRVFLRTYGQVAAEHDVVLAHPLLDDGFLRSLGRRFPWGFTDRTAGMRAVFGPLLPDAVCARSSKASFNRAYLGSATREFAARWDGEGVDPELVDVDALRAAWLSGYPPGPTSLLLQQAWLASVGAPVPP</sequence>
<evidence type="ECO:0000313" key="3">
    <source>
        <dbReference type="Proteomes" id="UP000632535"/>
    </source>
</evidence>
<dbReference type="Gene3D" id="3.40.50.620">
    <property type="entry name" value="HUPs"/>
    <property type="match status" value="1"/>
</dbReference>
<protein>
    <recommendedName>
        <fullName evidence="1">Asparagine synthetase domain-containing protein</fullName>
    </recommendedName>
</protein>
<comment type="caution">
    <text evidence="2">The sequence shown here is derived from an EMBL/GenBank/DDBJ whole genome shotgun (WGS) entry which is preliminary data.</text>
</comment>
<dbReference type="SUPFAM" id="SSF52402">
    <property type="entry name" value="Adenine nucleotide alpha hydrolases-like"/>
    <property type="match status" value="1"/>
</dbReference>
<gene>
    <name evidence="2" type="ORF">GCM10007368_26640</name>
</gene>
<evidence type="ECO:0000259" key="1">
    <source>
        <dbReference type="Pfam" id="PF00733"/>
    </source>
</evidence>
<name>A0ABQ2B8P2_9MICO</name>
<dbReference type="InterPro" id="IPR001962">
    <property type="entry name" value="Asn_synthase"/>
</dbReference>
<accession>A0ABQ2B8P2</accession>
<dbReference type="Pfam" id="PF00733">
    <property type="entry name" value="Asn_synthase"/>
    <property type="match status" value="1"/>
</dbReference>
<proteinExistence type="predicted"/>
<dbReference type="InterPro" id="IPR014729">
    <property type="entry name" value="Rossmann-like_a/b/a_fold"/>
</dbReference>
<dbReference type="EMBL" id="BMDG01000009">
    <property type="protein sequence ID" value="GGI09532.1"/>
    <property type="molecule type" value="Genomic_DNA"/>
</dbReference>
<feature type="domain" description="Asparagine synthetase" evidence="1">
    <location>
        <begin position="51"/>
        <end position="373"/>
    </location>
</feature>
<organism evidence="2 3">
    <name type="scientific">Isoptericola cucumis</name>
    <dbReference type="NCBI Taxonomy" id="1776856"/>
    <lineage>
        <taxon>Bacteria</taxon>
        <taxon>Bacillati</taxon>
        <taxon>Actinomycetota</taxon>
        <taxon>Actinomycetes</taxon>
        <taxon>Micrococcales</taxon>
        <taxon>Promicromonosporaceae</taxon>
        <taxon>Isoptericola</taxon>
    </lineage>
</organism>
<reference evidence="3" key="1">
    <citation type="journal article" date="2019" name="Int. J. Syst. Evol. Microbiol.">
        <title>The Global Catalogue of Microorganisms (GCM) 10K type strain sequencing project: providing services to taxonomists for standard genome sequencing and annotation.</title>
        <authorList>
            <consortium name="The Broad Institute Genomics Platform"/>
            <consortium name="The Broad Institute Genome Sequencing Center for Infectious Disease"/>
            <person name="Wu L."/>
            <person name="Ma J."/>
        </authorList>
    </citation>
    <scope>NUCLEOTIDE SEQUENCE [LARGE SCALE GENOMIC DNA]</scope>
    <source>
        <strain evidence="3">CCM 8653</strain>
    </source>
</reference>